<feature type="transmembrane region" description="Helical" evidence="1">
    <location>
        <begin position="164"/>
        <end position="194"/>
    </location>
</feature>
<feature type="transmembrane region" description="Helical" evidence="1">
    <location>
        <begin position="135"/>
        <end position="158"/>
    </location>
</feature>
<dbReference type="RefSeq" id="WP_206658244.1">
    <property type="nucleotide sequence ID" value="NZ_CP071182.1"/>
</dbReference>
<evidence type="ECO:0000256" key="1">
    <source>
        <dbReference type="SAM" id="Phobius"/>
    </source>
</evidence>
<keyword evidence="1" id="KW-1133">Transmembrane helix</keyword>
<dbReference type="EMBL" id="CP071182">
    <property type="protein sequence ID" value="QSO48928.1"/>
    <property type="molecule type" value="Genomic_DNA"/>
</dbReference>
<proteinExistence type="predicted"/>
<reference evidence="2 3" key="1">
    <citation type="submission" date="2021-02" db="EMBL/GenBank/DDBJ databases">
        <title>Alicyclobacillus curvatus sp. nov. and Alicyclobacillus mengziensis sp. nov., two acidophilic bacteria isolated from acid mine drainage.</title>
        <authorList>
            <person name="Huang Y."/>
        </authorList>
    </citation>
    <scope>NUCLEOTIDE SEQUENCE [LARGE SCALE GENOMIC DNA]</scope>
    <source>
        <strain evidence="2 3">S30H14</strain>
    </source>
</reference>
<dbReference type="KEGG" id="afx:JZ786_08270"/>
<dbReference type="Proteomes" id="UP000663505">
    <property type="component" value="Chromosome"/>
</dbReference>
<keyword evidence="3" id="KW-1185">Reference proteome</keyword>
<protein>
    <recommendedName>
        <fullName evidence="4">Urease accessory protein UreH-like transmembrane domain-containing protein</fullName>
    </recommendedName>
</protein>
<dbReference type="AlphaFoldDB" id="A0A9X7W1A3"/>
<feature type="transmembrane region" description="Helical" evidence="1">
    <location>
        <begin position="253"/>
        <end position="276"/>
    </location>
</feature>
<evidence type="ECO:0000313" key="2">
    <source>
        <dbReference type="EMBL" id="QSO48928.1"/>
    </source>
</evidence>
<name>A0A9X7W1A3_9BACL</name>
<keyword evidence="1" id="KW-0472">Membrane</keyword>
<feature type="transmembrane region" description="Helical" evidence="1">
    <location>
        <begin position="89"/>
        <end position="106"/>
    </location>
</feature>
<sequence length="287" mass="30865">MLNLWNPDHLSLTVGLVTALLLGMVHGITPDEHTWPITFSYSIGSYSTRGGMLAGLVFSTGFTLQRAIASELAFLALAGFLMHTAAENIVYIIVGLVMALSGYYILHRGHAIHLIPWLEKLLPHTDETRPVPLKLAFVHGVIAGWGTGAFATIIYTVISPSMPSAWVGFVPGVLFGIGTLLMQIIIGASFGWWMQRRNLSASSKAFIGQFVSGNTLLYGGALFMLAGILGLVVPSISDWSVKTGIKVHNLHSINVGLILVVLVVAGVGGVSMWLALRKVRRNPVRIA</sequence>
<feature type="transmembrane region" description="Helical" evidence="1">
    <location>
        <begin position="215"/>
        <end position="233"/>
    </location>
</feature>
<organism evidence="2 3">
    <name type="scientific">Alicyclobacillus mengziensis</name>
    <dbReference type="NCBI Taxonomy" id="2931921"/>
    <lineage>
        <taxon>Bacteria</taxon>
        <taxon>Bacillati</taxon>
        <taxon>Bacillota</taxon>
        <taxon>Bacilli</taxon>
        <taxon>Bacillales</taxon>
        <taxon>Alicyclobacillaceae</taxon>
        <taxon>Alicyclobacillus</taxon>
    </lineage>
</organism>
<keyword evidence="1" id="KW-0812">Transmembrane</keyword>
<accession>A0A9X7W1A3</accession>
<gene>
    <name evidence="2" type="ORF">JZ786_08270</name>
</gene>
<evidence type="ECO:0000313" key="3">
    <source>
        <dbReference type="Proteomes" id="UP000663505"/>
    </source>
</evidence>
<evidence type="ECO:0008006" key="4">
    <source>
        <dbReference type="Google" id="ProtNLM"/>
    </source>
</evidence>